<protein>
    <recommendedName>
        <fullName evidence="1">DUF306 domain-containing protein</fullName>
    </recommendedName>
</protein>
<evidence type="ECO:0000313" key="3">
    <source>
        <dbReference type="Proteomes" id="UP001193389"/>
    </source>
</evidence>
<dbReference type="KEGG" id="anf:AQPE_4486"/>
<gene>
    <name evidence="2" type="ORF">AQPE_4486</name>
</gene>
<evidence type="ECO:0000313" key="2">
    <source>
        <dbReference type="EMBL" id="BBE20295.1"/>
    </source>
</evidence>
<name>A0A5K7SFN5_9BACT</name>
<dbReference type="InterPro" id="IPR005184">
    <property type="entry name" value="DUF306_Meta_HslJ"/>
</dbReference>
<reference evidence="2" key="1">
    <citation type="journal article" date="2020" name="Int. J. Syst. Evol. Microbiol.">
        <title>Aquipluma nitroreducens gen. nov. sp. nov., a novel facultatively anaerobic bacterium isolated from a freshwater lake.</title>
        <authorList>
            <person name="Watanabe M."/>
            <person name="Kojima H."/>
            <person name="Fukui M."/>
        </authorList>
    </citation>
    <scope>NUCLEOTIDE SEQUENCE</scope>
    <source>
        <strain evidence="2">MeG22</strain>
    </source>
</reference>
<sequence>MLFFIFWKTFEMKTKILIILILFVVLIACNKDDEANVDNLYHSWEAKSFMSVESAAYPKTEGRKIGLVFFKDGTYGLNLDVNGCGGTFKVSDNSIEISSAMCTLICCDSKFSEKLAIMLPKVTTYKIDGKTLKLNVPQWGYIELELSE</sequence>
<proteinExistence type="predicted"/>
<accession>A0A5K7SFN5</accession>
<dbReference type="Pfam" id="PF03724">
    <property type="entry name" value="META"/>
    <property type="match status" value="1"/>
</dbReference>
<organism evidence="2 3">
    <name type="scientific">Aquipluma nitroreducens</name>
    <dbReference type="NCBI Taxonomy" id="2010828"/>
    <lineage>
        <taxon>Bacteria</taxon>
        <taxon>Pseudomonadati</taxon>
        <taxon>Bacteroidota</taxon>
        <taxon>Bacteroidia</taxon>
        <taxon>Marinilabiliales</taxon>
        <taxon>Prolixibacteraceae</taxon>
        <taxon>Aquipluma</taxon>
    </lineage>
</organism>
<dbReference type="InterPro" id="IPR038670">
    <property type="entry name" value="HslJ-like_sf"/>
</dbReference>
<feature type="domain" description="DUF306" evidence="1">
    <location>
        <begin position="42"/>
        <end position="135"/>
    </location>
</feature>
<dbReference type="EMBL" id="AP018694">
    <property type="protein sequence ID" value="BBE20295.1"/>
    <property type="molecule type" value="Genomic_DNA"/>
</dbReference>
<dbReference type="Proteomes" id="UP001193389">
    <property type="component" value="Chromosome"/>
</dbReference>
<dbReference type="AlphaFoldDB" id="A0A5K7SFN5"/>
<keyword evidence="3" id="KW-1185">Reference proteome</keyword>
<dbReference type="Gene3D" id="2.40.128.270">
    <property type="match status" value="1"/>
</dbReference>
<evidence type="ECO:0000259" key="1">
    <source>
        <dbReference type="Pfam" id="PF03724"/>
    </source>
</evidence>